<keyword evidence="8 9" id="KW-0472">Membrane</keyword>
<keyword evidence="6 9" id="KW-0812">Transmembrane</keyword>
<feature type="transmembrane region" description="Helical" evidence="9">
    <location>
        <begin position="406"/>
        <end position="423"/>
    </location>
</feature>
<keyword evidence="5" id="KW-1003">Cell membrane</keyword>
<organism evidence="10 11">
    <name type="scientific">Adineta ricciae</name>
    <name type="common">Rotifer</name>
    <dbReference type="NCBI Taxonomy" id="249248"/>
    <lineage>
        <taxon>Eukaryota</taxon>
        <taxon>Metazoa</taxon>
        <taxon>Spiralia</taxon>
        <taxon>Gnathifera</taxon>
        <taxon>Rotifera</taxon>
        <taxon>Eurotatoria</taxon>
        <taxon>Bdelloidea</taxon>
        <taxon>Adinetida</taxon>
        <taxon>Adinetidae</taxon>
        <taxon>Adineta</taxon>
    </lineage>
</organism>
<dbReference type="GO" id="GO:0005886">
    <property type="term" value="C:plasma membrane"/>
    <property type="evidence" value="ECO:0007669"/>
    <property type="project" value="UniProtKB-SubCell"/>
</dbReference>
<gene>
    <name evidence="10" type="ORF">XAT740_LOCUS31130</name>
</gene>
<evidence type="ECO:0000256" key="7">
    <source>
        <dbReference type="ARBA" id="ARBA00022989"/>
    </source>
</evidence>
<dbReference type="PANTHER" id="PTHR12929:SF10">
    <property type="entry name" value="RIBOFLAVIN TRANSPORTER"/>
    <property type="match status" value="1"/>
</dbReference>
<keyword evidence="7 9" id="KW-1133">Transmembrane helix</keyword>
<evidence type="ECO:0000313" key="10">
    <source>
        <dbReference type="EMBL" id="CAF1344315.1"/>
    </source>
</evidence>
<comment type="catalytic activity">
    <reaction evidence="1">
        <text>riboflavin(in) = riboflavin(out)</text>
        <dbReference type="Rhea" id="RHEA:35015"/>
        <dbReference type="ChEBI" id="CHEBI:57986"/>
    </reaction>
</comment>
<proteinExistence type="inferred from homology"/>
<evidence type="ECO:0000256" key="1">
    <source>
        <dbReference type="ARBA" id="ARBA00000215"/>
    </source>
</evidence>
<dbReference type="AlphaFoldDB" id="A0A815GZ65"/>
<feature type="transmembrane region" description="Helical" evidence="9">
    <location>
        <begin position="79"/>
        <end position="100"/>
    </location>
</feature>
<feature type="transmembrane region" description="Helical" evidence="9">
    <location>
        <begin position="46"/>
        <end position="67"/>
    </location>
</feature>
<feature type="transmembrane region" description="Helical" evidence="9">
    <location>
        <begin position="7"/>
        <end position="26"/>
    </location>
</feature>
<keyword evidence="4" id="KW-0813">Transport</keyword>
<dbReference type="PANTHER" id="PTHR12929">
    <property type="entry name" value="SOLUTE CARRIER FAMILY 52"/>
    <property type="match status" value="1"/>
</dbReference>
<feature type="transmembrane region" description="Helical" evidence="9">
    <location>
        <begin position="279"/>
        <end position="298"/>
    </location>
</feature>
<feature type="transmembrane region" description="Helical" evidence="9">
    <location>
        <begin position="194"/>
        <end position="216"/>
    </location>
</feature>
<feature type="transmembrane region" description="Helical" evidence="9">
    <location>
        <begin position="143"/>
        <end position="165"/>
    </location>
</feature>
<evidence type="ECO:0000256" key="8">
    <source>
        <dbReference type="ARBA" id="ARBA00023136"/>
    </source>
</evidence>
<keyword evidence="11" id="KW-1185">Reference proteome</keyword>
<comment type="similarity">
    <text evidence="3">Belongs to the riboflavin transporter family.</text>
</comment>
<feature type="transmembrane region" description="Helical" evidence="9">
    <location>
        <begin position="339"/>
        <end position="358"/>
    </location>
</feature>
<feature type="transmembrane region" description="Helical" evidence="9">
    <location>
        <begin position="112"/>
        <end position="136"/>
    </location>
</feature>
<dbReference type="GO" id="GO:0032217">
    <property type="term" value="F:riboflavin transmembrane transporter activity"/>
    <property type="evidence" value="ECO:0007669"/>
    <property type="project" value="InterPro"/>
</dbReference>
<evidence type="ECO:0000256" key="6">
    <source>
        <dbReference type="ARBA" id="ARBA00022692"/>
    </source>
</evidence>
<comment type="caution">
    <text evidence="10">The sequence shown here is derived from an EMBL/GenBank/DDBJ whole genome shotgun (WGS) entry which is preliminary data.</text>
</comment>
<feature type="transmembrane region" description="Helical" evidence="9">
    <location>
        <begin position="310"/>
        <end position="332"/>
    </location>
</feature>
<reference evidence="10" key="1">
    <citation type="submission" date="2021-02" db="EMBL/GenBank/DDBJ databases">
        <authorList>
            <person name="Nowell W R."/>
        </authorList>
    </citation>
    <scope>NUCLEOTIDE SEQUENCE</scope>
</reference>
<name>A0A815GZ65_ADIRI</name>
<accession>A0A815GZ65</accession>
<comment type="subcellular location">
    <subcellularLocation>
        <location evidence="2">Cell membrane</location>
        <topology evidence="2">Multi-pass membrane protein</topology>
    </subcellularLocation>
</comment>
<evidence type="ECO:0000313" key="11">
    <source>
        <dbReference type="Proteomes" id="UP000663828"/>
    </source>
</evidence>
<sequence length="758" mass="85210">MQIPRCSTIFVSTLVTCFVIGSWLNLSGVWIEFPLIVDQLPEGWSLPAQMGLISNLANIGVVIVAVIRRFSRGGVAYEIPVNIVILTTGTVVLVILAFVWQKTTMINGTPHSTYLMGFSLSLSLVDCTSSVTFLPFLDRYEPVYLKAFFFGEALSSLFPALLGIVQGVGETSCIKDANGTLVEYTSPPRFSVRVYFLALAVVMLASLLSFVTLCLIRAGRRKDRASVDSSYRKKNVPVLELSTVEKKPSADSEIDKFNTTIVNNCSMTNKEFWLSEHGIYLFLCFWTSILIIGASPSLQSFSLYPYSIEVYHHTIIACQFAYPLMSLLGVFVPQLQSRYMYLLNVIGAGLFAYTFTAAKLSPCSPLVDRLAGRVLISLSWVLKYCVLYFIRVLLGNYFGRKSGHRGLFWFGVLTQIGSLIVNYDINSILYDDTLICSLPNNTEVGSFEVKLTRTNYGDLHDCIQVVANSQATIDNIVCGTTVRAVVTKELVTVQQEHTEYVKSANPITRIVDFISESTDYVITINNEEGKTKTTETKRIPKDQAHGLILEGANLILQRLMIQRNMPEKVTLLSLDSSSELCLNVYTSLGPQQMNIDGKDVEAWGIQRQIFETKPNTLPVAWQSYFNIDGHLISRYQVGSPIKMKTNVLPTTDEFDEYLPKPEVPKKGLNWEEDLELRSKFIDRREELIDDYKSYIYHHPDITALISDFLQSVLIMKPENVIEYATEFFAPFNSQTADRALFRFADEKIPVPKPNLSLK</sequence>
<evidence type="ECO:0000256" key="5">
    <source>
        <dbReference type="ARBA" id="ARBA00022475"/>
    </source>
</evidence>
<dbReference type="InterPro" id="IPR009357">
    <property type="entry name" value="Riboflavin_transptr"/>
</dbReference>
<dbReference type="Proteomes" id="UP000663828">
    <property type="component" value="Unassembled WGS sequence"/>
</dbReference>
<evidence type="ECO:0000256" key="4">
    <source>
        <dbReference type="ARBA" id="ARBA00022448"/>
    </source>
</evidence>
<dbReference type="SUPFAM" id="SSF47391">
    <property type="entry name" value="Dimerization-anchoring domain of cAMP-dependent PK regulatory subunit"/>
    <property type="match status" value="1"/>
</dbReference>
<dbReference type="EMBL" id="CAJNOR010002816">
    <property type="protein sequence ID" value="CAF1344315.1"/>
    <property type="molecule type" value="Genomic_DNA"/>
</dbReference>
<dbReference type="Pfam" id="PF06237">
    <property type="entry name" value="SLC52_ribofla_tr"/>
    <property type="match status" value="1"/>
</dbReference>
<dbReference type="CDD" id="cd22973">
    <property type="entry name" value="DD_CATIP"/>
    <property type="match status" value="1"/>
</dbReference>
<evidence type="ECO:0000256" key="3">
    <source>
        <dbReference type="ARBA" id="ARBA00006366"/>
    </source>
</evidence>
<feature type="transmembrane region" description="Helical" evidence="9">
    <location>
        <begin position="370"/>
        <end position="394"/>
    </location>
</feature>
<evidence type="ECO:0000256" key="9">
    <source>
        <dbReference type="SAM" id="Phobius"/>
    </source>
</evidence>
<dbReference type="InterPro" id="IPR047501">
    <property type="entry name" value="DD_CATIP"/>
</dbReference>
<evidence type="ECO:0000256" key="2">
    <source>
        <dbReference type="ARBA" id="ARBA00004651"/>
    </source>
</evidence>
<protein>
    <submittedName>
        <fullName evidence="10">Uncharacterized protein</fullName>
    </submittedName>
</protein>